<proteinExistence type="predicted"/>
<comment type="caution">
    <text evidence="1">The sequence shown here is derived from an EMBL/GenBank/DDBJ whole genome shotgun (WGS) entry which is preliminary data.</text>
</comment>
<accession>A0ABC9HHX7</accession>
<sequence length="86" mass="9968">MQNSTKSFDTDRHRPFAADSHDLMYHKLYYRSSEQRLKVSFVAPSTNPSIAAVSTLMNELLHLFQLCNRTIFLLLNIYASVSDFPR</sequence>
<protein>
    <submittedName>
        <fullName evidence="1">Uncharacterized protein</fullName>
    </submittedName>
</protein>
<dbReference type="EMBL" id="CANUEZ050000202">
    <property type="protein sequence ID" value="CAM0512251.1"/>
    <property type="molecule type" value="Genomic_DNA"/>
</dbReference>
<organism evidence="1 2">
    <name type="scientific">Fasciola hepatica</name>
    <name type="common">Liver fluke</name>
    <dbReference type="NCBI Taxonomy" id="6192"/>
    <lineage>
        <taxon>Eukaryota</taxon>
        <taxon>Metazoa</taxon>
        <taxon>Spiralia</taxon>
        <taxon>Lophotrochozoa</taxon>
        <taxon>Platyhelminthes</taxon>
        <taxon>Trematoda</taxon>
        <taxon>Digenea</taxon>
        <taxon>Plagiorchiida</taxon>
        <taxon>Echinostomata</taxon>
        <taxon>Echinostomatoidea</taxon>
        <taxon>Fasciolidae</taxon>
        <taxon>Fasciola</taxon>
    </lineage>
</organism>
<dbReference type="Proteomes" id="UP001189180">
    <property type="component" value="Unassembled WGS sequence"/>
</dbReference>
<keyword evidence="2" id="KW-1185">Reference proteome</keyword>
<dbReference type="AlphaFoldDB" id="A0ABC9HHX7"/>
<evidence type="ECO:0000313" key="2">
    <source>
        <dbReference type="Proteomes" id="UP001189180"/>
    </source>
</evidence>
<gene>
    <name evidence="1" type="ORF">FHB240107_LOCUS6593</name>
</gene>
<name>A0ABC9HHX7_FASHE</name>
<reference evidence="1 2" key="1">
    <citation type="submission" date="2024-08" db="EMBL/GenBank/DDBJ databases">
        <authorList>
            <person name="Paterson S."/>
        </authorList>
    </citation>
    <scope>NUCLEOTIDE SEQUENCE [LARGE SCALE GENOMIC DNA]</scope>
</reference>
<evidence type="ECO:0000313" key="1">
    <source>
        <dbReference type="EMBL" id="CAM0512251.1"/>
    </source>
</evidence>